<sequence>MERLRYLSKNYPEAKRKQQKLESVIADCQTKYGVCRQTVYNDLKRLGLTGNDPRDIVS</sequence>
<dbReference type="Proteomes" id="UP001348817">
    <property type="component" value="Plasmid pFA2"/>
</dbReference>
<geneLocation type="plasmid" evidence="1 2">
    <name>pFA2</name>
</geneLocation>
<dbReference type="KEGG" id="fax:FUAX_43640"/>
<accession>A0AAU9D2T6</accession>
<organism evidence="1 2">
    <name type="scientific">Fulvitalea axinellae</name>
    <dbReference type="NCBI Taxonomy" id="1182444"/>
    <lineage>
        <taxon>Bacteria</taxon>
        <taxon>Pseudomonadati</taxon>
        <taxon>Bacteroidota</taxon>
        <taxon>Cytophagia</taxon>
        <taxon>Cytophagales</taxon>
        <taxon>Persicobacteraceae</taxon>
        <taxon>Fulvitalea</taxon>
    </lineage>
</organism>
<reference evidence="1 2" key="1">
    <citation type="submission" date="2021-12" db="EMBL/GenBank/DDBJ databases">
        <title>Genome sequencing of bacteria with rrn-lacking chromosome and rrn-plasmid.</title>
        <authorList>
            <person name="Anda M."/>
            <person name="Iwasaki W."/>
        </authorList>
    </citation>
    <scope>NUCLEOTIDE SEQUENCE [LARGE SCALE GENOMIC DNA]</scope>
    <source>
        <strain evidence="1 2">DSM 100852</strain>
        <plasmid evidence="1 2">pFA2</plasmid>
    </source>
</reference>
<name>A0AAU9D2T6_9BACT</name>
<dbReference type="RefSeq" id="WP_338395085.1">
    <property type="nucleotide sequence ID" value="NZ_AP025316.1"/>
</dbReference>
<keyword evidence="1" id="KW-0614">Plasmid</keyword>
<dbReference type="AlphaFoldDB" id="A0AAU9D2T6"/>
<gene>
    <name evidence="1" type="ORF">FUAX_43640</name>
</gene>
<keyword evidence="2" id="KW-1185">Reference proteome</keyword>
<evidence type="ECO:0000313" key="1">
    <source>
        <dbReference type="EMBL" id="BDD11932.1"/>
    </source>
</evidence>
<evidence type="ECO:0000313" key="2">
    <source>
        <dbReference type="Proteomes" id="UP001348817"/>
    </source>
</evidence>
<proteinExistence type="predicted"/>
<evidence type="ECO:0008006" key="3">
    <source>
        <dbReference type="Google" id="ProtNLM"/>
    </source>
</evidence>
<dbReference type="EMBL" id="AP025316">
    <property type="protein sequence ID" value="BDD11932.1"/>
    <property type="molecule type" value="Genomic_DNA"/>
</dbReference>
<protein>
    <recommendedName>
        <fullName evidence="3">HTH domain-containing protein</fullName>
    </recommendedName>
</protein>